<dbReference type="GO" id="GO:0016740">
    <property type="term" value="F:transferase activity"/>
    <property type="evidence" value="ECO:0007669"/>
    <property type="project" value="TreeGrafter"/>
</dbReference>
<dbReference type="SUPFAM" id="SSF56281">
    <property type="entry name" value="Metallo-hydrolase/oxidoreductase"/>
    <property type="match status" value="1"/>
</dbReference>
<gene>
    <name evidence="2" type="ORF">AXX12_08895</name>
</gene>
<sequence>MKITVVLDNCIAFGSKKSFRAEHGLSLLIQHAGLRWLMDAGQTDSAFYNLGLLGVTPGQLEGFIVSHGHYDHTGGLVAMLAQAGKTLPVYMAPGIFMRRYSRSGGVQRYIGVPYAREMLESMGADFCLVDQPRQLTEKLWISGPVLRQTSFETPDTGFVDETGAEDIVTDDMSLFYAGENGLTVITGCAHSGLINIIKYGLAVTGCKQLHGIIGGTHLGSASPERQDATLDALASFAPNFVAANHCTGFAMMTRLQAMFGEKFVPAFIGTVLEC</sequence>
<keyword evidence="3" id="KW-1185">Reference proteome</keyword>
<organism evidence="2 3">
    <name type="scientific">Anaerosporomusa subterranea</name>
    <dbReference type="NCBI Taxonomy" id="1794912"/>
    <lineage>
        <taxon>Bacteria</taxon>
        <taxon>Bacillati</taxon>
        <taxon>Bacillota</taxon>
        <taxon>Negativicutes</taxon>
        <taxon>Acetonemataceae</taxon>
        <taxon>Anaerosporomusa</taxon>
    </lineage>
</organism>
<dbReference type="Proteomes" id="UP000076268">
    <property type="component" value="Unassembled WGS sequence"/>
</dbReference>
<comment type="caution">
    <text evidence="2">The sequence shown here is derived from an EMBL/GenBank/DDBJ whole genome shotgun (WGS) entry which is preliminary data.</text>
</comment>
<dbReference type="STRING" id="1794912.AXX12_08895"/>
<evidence type="ECO:0000259" key="1">
    <source>
        <dbReference type="Pfam" id="PF00753"/>
    </source>
</evidence>
<proteinExistence type="predicted"/>
<feature type="domain" description="Metallo-beta-lactamase" evidence="1">
    <location>
        <begin position="24"/>
        <end position="113"/>
    </location>
</feature>
<dbReference type="InterPro" id="IPR041712">
    <property type="entry name" value="DHPS-like_MBL-fold"/>
</dbReference>
<dbReference type="CDD" id="cd07713">
    <property type="entry name" value="DHPS-like_MBL-fold"/>
    <property type="match status" value="1"/>
</dbReference>
<dbReference type="InterPro" id="IPR052926">
    <property type="entry name" value="Metallo-beta-lactamase_dom"/>
</dbReference>
<reference evidence="2 3" key="1">
    <citation type="submission" date="2016-02" db="EMBL/GenBank/DDBJ databases">
        <title>Anaerosporomusa subterraneum gen. nov., sp. nov., a spore-forming obligate anaerobe isolated from saprolite.</title>
        <authorList>
            <person name="Choi J.K."/>
            <person name="Shah M."/>
            <person name="Yee N."/>
        </authorList>
    </citation>
    <scope>NUCLEOTIDE SEQUENCE [LARGE SCALE GENOMIC DNA]</scope>
    <source>
        <strain evidence="2 3">RU4</strain>
    </source>
</reference>
<accession>A0A154BRI7</accession>
<dbReference type="Gene3D" id="3.60.15.10">
    <property type="entry name" value="Ribonuclease Z/Hydroxyacylglutathione hydrolase-like"/>
    <property type="match status" value="1"/>
</dbReference>
<dbReference type="Pfam" id="PF00753">
    <property type="entry name" value="Lactamase_B"/>
    <property type="match status" value="1"/>
</dbReference>
<dbReference type="InterPro" id="IPR001279">
    <property type="entry name" value="Metallo-B-lactamas"/>
</dbReference>
<dbReference type="PANTHER" id="PTHR13754:SF18">
    <property type="entry name" value="7,8-DIHYDROPTERIN-6-METHYL-4-(BETA-D-RIBOFURANOSYL)-AMINOBENZENE-5'-PHOSPHATE SYNTHASE"/>
    <property type="match status" value="1"/>
</dbReference>
<dbReference type="PANTHER" id="PTHR13754">
    <property type="entry name" value="METALLO-BETA-LACTAMASE SUPERFAMILY PROTEIN"/>
    <property type="match status" value="1"/>
</dbReference>
<dbReference type="OrthoDB" id="9803916at2"/>
<dbReference type="RefSeq" id="WP_066242170.1">
    <property type="nucleotide sequence ID" value="NZ_LSGP01000017.1"/>
</dbReference>
<protein>
    <recommendedName>
        <fullName evidence="1">Metallo-beta-lactamase domain-containing protein</fullName>
    </recommendedName>
</protein>
<dbReference type="AlphaFoldDB" id="A0A154BRI7"/>
<name>A0A154BRI7_ANASB</name>
<evidence type="ECO:0000313" key="2">
    <source>
        <dbReference type="EMBL" id="KYZ76537.1"/>
    </source>
</evidence>
<dbReference type="InterPro" id="IPR036866">
    <property type="entry name" value="RibonucZ/Hydroxyglut_hydro"/>
</dbReference>
<dbReference type="EMBL" id="LSGP01000017">
    <property type="protein sequence ID" value="KYZ76537.1"/>
    <property type="molecule type" value="Genomic_DNA"/>
</dbReference>
<evidence type="ECO:0000313" key="3">
    <source>
        <dbReference type="Proteomes" id="UP000076268"/>
    </source>
</evidence>